<name>A0A212KCL1_9PROT</name>
<keyword evidence="3 6" id="KW-0812">Transmembrane</keyword>
<dbReference type="GO" id="GO:0016020">
    <property type="term" value="C:membrane"/>
    <property type="evidence" value="ECO:0007669"/>
    <property type="project" value="UniProtKB-SubCell"/>
</dbReference>
<dbReference type="EMBL" id="FLUO01000001">
    <property type="protein sequence ID" value="SBW09403.1"/>
    <property type="molecule type" value="Genomic_DNA"/>
</dbReference>
<evidence type="ECO:0000256" key="1">
    <source>
        <dbReference type="ARBA" id="ARBA00004141"/>
    </source>
</evidence>
<sequence length="359" mass="38403">MRQPRRSPAAPRREALSAGARWAMVVAGVVAACAGLRAASLVFAPLALAVVFGLMFAPAARRIERLKAPPALSALIIVILTGALMTAFVSAFAWPVSVWFDRLPDIWNELQTDLLSWKPDGPDPARLRENMRSAAPEPSMSVTVDGGKAVESAVLLAPAVVSQMIVFLAGVYFFVATRERLRAGILGLCVSAAQRRRADRVIATIEAEVSRYMLAVSGINLAMGAAVGLALWAIGAPQPWMWGVLAAIMNFMPYVGTAMMVALLVGVGMIHFEGWQVLLPALAHSAVNLAENQFITPHVLGRTMTLNPFAVFFAILFGLWLWGPIGGIVAVPMLLLGNAVIQSGRPRPAVRASAVRERP</sequence>
<feature type="transmembrane region" description="Helical" evidence="6">
    <location>
        <begin position="310"/>
        <end position="337"/>
    </location>
</feature>
<evidence type="ECO:0000256" key="2">
    <source>
        <dbReference type="ARBA" id="ARBA00009773"/>
    </source>
</evidence>
<dbReference type="PANTHER" id="PTHR21716:SF16">
    <property type="entry name" value="BLL1467 PROTEIN"/>
    <property type="match status" value="1"/>
</dbReference>
<feature type="transmembrane region" description="Helical" evidence="6">
    <location>
        <begin position="212"/>
        <end position="234"/>
    </location>
</feature>
<feature type="transmembrane region" description="Helical" evidence="6">
    <location>
        <begin position="240"/>
        <end position="265"/>
    </location>
</feature>
<protein>
    <recommendedName>
        <fullName evidence="8">Permease</fullName>
    </recommendedName>
</protein>
<comment type="similarity">
    <text evidence="2">Belongs to the autoinducer-2 exporter (AI-2E) (TC 2.A.86) family.</text>
</comment>
<dbReference type="Pfam" id="PF01594">
    <property type="entry name" value="AI-2E_transport"/>
    <property type="match status" value="1"/>
</dbReference>
<proteinExistence type="inferred from homology"/>
<accession>A0A212KCL1</accession>
<gene>
    <name evidence="7" type="ORF">KL86APRO_12586</name>
</gene>
<evidence type="ECO:0000256" key="4">
    <source>
        <dbReference type="ARBA" id="ARBA00022989"/>
    </source>
</evidence>
<keyword evidence="5 6" id="KW-0472">Membrane</keyword>
<feature type="transmembrane region" description="Helical" evidence="6">
    <location>
        <begin position="41"/>
        <end position="60"/>
    </location>
</feature>
<dbReference type="GO" id="GO:0055085">
    <property type="term" value="P:transmembrane transport"/>
    <property type="evidence" value="ECO:0007669"/>
    <property type="project" value="TreeGrafter"/>
</dbReference>
<dbReference type="InterPro" id="IPR002549">
    <property type="entry name" value="AI-2E-like"/>
</dbReference>
<organism evidence="7">
    <name type="scientific">uncultured Alphaproteobacteria bacterium</name>
    <dbReference type="NCBI Taxonomy" id="91750"/>
    <lineage>
        <taxon>Bacteria</taxon>
        <taxon>Pseudomonadati</taxon>
        <taxon>Pseudomonadota</taxon>
        <taxon>Alphaproteobacteria</taxon>
        <taxon>environmental samples</taxon>
    </lineage>
</organism>
<evidence type="ECO:0000256" key="3">
    <source>
        <dbReference type="ARBA" id="ARBA00022692"/>
    </source>
</evidence>
<reference evidence="7" key="1">
    <citation type="submission" date="2016-04" db="EMBL/GenBank/DDBJ databases">
        <authorList>
            <person name="Evans L.H."/>
            <person name="Alamgir A."/>
            <person name="Owens N."/>
            <person name="Weber N.D."/>
            <person name="Virtaneva K."/>
            <person name="Barbian K."/>
            <person name="Babar A."/>
            <person name="Rosenke K."/>
        </authorList>
    </citation>
    <scope>NUCLEOTIDE SEQUENCE</scope>
    <source>
        <strain evidence="7">86</strain>
    </source>
</reference>
<dbReference type="AlphaFoldDB" id="A0A212KCL1"/>
<feature type="transmembrane region" description="Helical" evidence="6">
    <location>
        <begin position="153"/>
        <end position="175"/>
    </location>
</feature>
<evidence type="ECO:0008006" key="8">
    <source>
        <dbReference type="Google" id="ProtNLM"/>
    </source>
</evidence>
<comment type="subcellular location">
    <subcellularLocation>
        <location evidence="1">Membrane</location>
        <topology evidence="1">Multi-pass membrane protein</topology>
    </subcellularLocation>
</comment>
<dbReference type="PROSITE" id="PS51257">
    <property type="entry name" value="PROKAR_LIPOPROTEIN"/>
    <property type="match status" value="1"/>
</dbReference>
<keyword evidence="4 6" id="KW-1133">Transmembrane helix</keyword>
<feature type="transmembrane region" description="Helical" evidence="6">
    <location>
        <begin position="72"/>
        <end position="94"/>
    </location>
</feature>
<evidence type="ECO:0000256" key="6">
    <source>
        <dbReference type="SAM" id="Phobius"/>
    </source>
</evidence>
<evidence type="ECO:0000256" key="5">
    <source>
        <dbReference type="ARBA" id="ARBA00023136"/>
    </source>
</evidence>
<evidence type="ECO:0000313" key="7">
    <source>
        <dbReference type="EMBL" id="SBW09403.1"/>
    </source>
</evidence>
<dbReference type="PANTHER" id="PTHR21716">
    <property type="entry name" value="TRANSMEMBRANE PROTEIN"/>
    <property type="match status" value="1"/>
</dbReference>